<keyword evidence="2" id="KW-0732">Signal</keyword>
<reference evidence="4" key="1">
    <citation type="submission" date="2017-01" db="EMBL/GenBank/DDBJ databases">
        <title>Comparative genomics of anhydrobiosis in the tardigrade Hypsibius dujardini.</title>
        <authorList>
            <person name="Yoshida Y."/>
            <person name="Koutsovoulos G."/>
            <person name="Laetsch D."/>
            <person name="Stevens L."/>
            <person name="Kumar S."/>
            <person name="Horikawa D."/>
            <person name="Ishino K."/>
            <person name="Komine S."/>
            <person name="Tomita M."/>
            <person name="Blaxter M."/>
            <person name="Arakawa K."/>
        </authorList>
    </citation>
    <scope>NUCLEOTIDE SEQUENCE [LARGE SCALE GENOMIC DNA]</scope>
    <source>
        <strain evidence="4">Z151</strain>
    </source>
</reference>
<sequence>MSPAVVAWPHCAWISGWCCWALLLLAVVAAADSAVDLETTTFSSTTEYAVSEEDQLPSYLPDQEVYNEDLDDLNVYAPVKIARSLRAKYDPTYRWLGIGKRDVIDIPRPKFGQSYKWIGLGKRPDSKPKFNQGYKWIGLGKRSSSSSDSTFIGRPKYNQGYKWIGLGKRFAPFAVSGNMLAQMASFRELFDKSTSSRESNKHRISRTSPTSTGTGSSSAAAEVAGSSPGRHPVFSVVTKKYQTDSLQSPIEQQPATLKPDIVISTSSEETDSLEPPAPAAPIGRPNVRGGSPSNYEPIYRFIGLG</sequence>
<organism evidence="3 4">
    <name type="scientific">Hypsibius exemplaris</name>
    <name type="common">Freshwater tardigrade</name>
    <dbReference type="NCBI Taxonomy" id="2072580"/>
    <lineage>
        <taxon>Eukaryota</taxon>
        <taxon>Metazoa</taxon>
        <taxon>Ecdysozoa</taxon>
        <taxon>Tardigrada</taxon>
        <taxon>Eutardigrada</taxon>
        <taxon>Parachela</taxon>
        <taxon>Hypsibioidea</taxon>
        <taxon>Hypsibiidae</taxon>
        <taxon>Hypsibius</taxon>
    </lineage>
</organism>
<feature type="region of interest" description="Disordered" evidence="1">
    <location>
        <begin position="265"/>
        <end position="296"/>
    </location>
</feature>
<feature type="signal peptide" evidence="2">
    <location>
        <begin position="1"/>
        <end position="30"/>
    </location>
</feature>
<gene>
    <name evidence="3" type="ORF">BV898_06412</name>
</gene>
<feature type="chain" id="PRO_5010739017" evidence="2">
    <location>
        <begin position="31"/>
        <end position="305"/>
    </location>
</feature>
<name>A0A1W0WWR5_HYPEX</name>
<proteinExistence type="predicted"/>
<keyword evidence="4" id="KW-1185">Reference proteome</keyword>
<evidence type="ECO:0000313" key="3">
    <source>
        <dbReference type="EMBL" id="OQV19640.1"/>
    </source>
</evidence>
<protein>
    <submittedName>
        <fullName evidence="3">Uncharacterized protein</fullName>
    </submittedName>
</protein>
<feature type="region of interest" description="Disordered" evidence="1">
    <location>
        <begin position="193"/>
        <end position="230"/>
    </location>
</feature>
<dbReference type="OrthoDB" id="6432299at2759"/>
<dbReference type="EMBL" id="MTYJ01000037">
    <property type="protein sequence ID" value="OQV19640.1"/>
    <property type="molecule type" value="Genomic_DNA"/>
</dbReference>
<evidence type="ECO:0000256" key="1">
    <source>
        <dbReference type="SAM" id="MobiDB-lite"/>
    </source>
</evidence>
<comment type="caution">
    <text evidence="3">The sequence shown here is derived from an EMBL/GenBank/DDBJ whole genome shotgun (WGS) entry which is preliminary data.</text>
</comment>
<dbReference type="AlphaFoldDB" id="A0A1W0WWR5"/>
<dbReference type="Proteomes" id="UP000192578">
    <property type="component" value="Unassembled WGS sequence"/>
</dbReference>
<evidence type="ECO:0000256" key="2">
    <source>
        <dbReference type="SAM" id="SignalP"/>
    </source>
</evidence>
<evidence type="ECO:0000313" key="4">
    <source>
        <dbReference type="Proteomes" id="UP000192578"/>
    </source>
</evidence>
<feature type="compositionally biased region" description="Low complexity" evidence="1">
    <location>
        <begin position="206"/>
        <end position="229"/>
    </location>
</feature>
<accession>A0A1W0WWR5</accession>